<dbReference type="Gene3D" id="1.10.8.60">
    <property type="match status" value="1"/>
</dbReference>
<dbReference type="Gene3D" id="3.10.28.10">
    <property type="entry name" value="Homing endonucleases"/>
    <property type="match status" value="1"/>
</dbReference>
<dbReference type="SUPFAM" id="SSF51294">
    <property type="entry name" value="Hedgehog/intein (Hint) domain"/>
    <property type="match status" value="1"/>
</dbReference>
<dbReference type="NCBIfam" id="TIGR01445">
    <property type="entry name" value="intein_Nterm"/>
    <property type="match status" value="1"/>
</dbReference>
<feature type="transmembrane region" description="Helical" evidence="17">
    <location>
        <begin position="141"/>
        <end position="161"/>
    </location>
</feature>
<dbReference type="InterPro" id="IPR006141">
    <property type="entry name" value="Intein_N"/>
</dbReference>
<dbReference type="SUPFAM" id="SSF55608">
    <property type="entry name" value="Homing endonucleases"/>
    <property type="match status" value="1"/>
</dbReference>
<evidence type="ECO:0000313" key="23">
    <source>
        <dbReference type="Proteomes" id="UP000070587"/>
    </source>
</evidence>
<dbReference type="SUPFAM" id="SSF52540">
    <property type="entry name" value="P-loop containing nucleoside triphosphate hydrolases"/>
    <property type="match status" value="1"/>
</dbReference>
<dbReference type="Gene3D" id="3.40.50.300">
    <property type="entry name" value="P-loop containing nucleotide triphosphate hydrolases"/>
    <property type="match status" value="2"/>
</dbReference>
<dbReference type="InterPro" id="IPR003587">
    <property type="entry name" value="Hint_dom_N"/>
</dbReference>
<dbReference type="InterPro" id="IPR002078">
    <property type="entry name" value="Sigma_54_int"/>
</dbReference>
<dbReference type="GO" id="GO:0005886">
    <property type="term" value="C:plasma membrane"/>
    <property type="evidence" value="ECO:0007669"/>
    <property type="project" value="UniProtKB-SubCell"/>
</dbReference>
<name>A0A127B834_9EURY</name>
<dbReference type="AlphaFoldDB" id="A0A127B834"/>
<dbReference type="InterPro" id="IPR027434">
    <property type="entry name" value="Homing_endonucl"/>
</dbReference>
<dbReference type="Gene3D" id="2.170.16.10">
    <property type="entry name" value="Hedgehog/Intein (Hint) domain"/>
    <property type="match status" value="1"/>
</dbReference>
<dbReference type="GO" id="GO:0005524">
    <property type="term" value="F:ATP binding"/>
    <property type="evidence" value="ECO:0007669"/>
    <property type="project" value="UniProtKB-UniRule"/>
</dbReference>
<evidence type="ECO:0000256" key="8">
    <source>
        <dbReference type="ARBA" id="ARBA00022801"/>
    </source>
</evidence>
<feature type="transmembrane region" description="Helical" evidence="17">
    <location>
        <begin position="116"/>
        <end position="135"/>
    </location>
</feature>
<evidence type="ECO:0000256" key="3">
    <source>
        <dbReference type="ARBA" id="ARBA00022016"/>
    </source>
</evidence>
<keyword evidence="4 17" id="KW-1003">Cell membrane</keyword>
<dbReference type="GO" id="GO:0016539">
    <property type="term" value="P:intein-mediated protein splicing"/>
    <property type="evidence" value="ECO:0007669"/>
    <property type="project" value="InterPro"/>
</dbReference>
<dbReference type="GO" id="GO:0004176">
    <property type="term" value="F:ATP-dependent peptidase activity"/>
    <property type="evidence" value="ECO:0007669"/>
    <property type="project" value="UniProtKB-UniRule"/>
</dbReference>
<keyword evidence="7 17" id="KW-0547">Nucleotide-binding</keyword>
<evidence type="ECO:0000256" key="13">
    <source>
        <dbReference type="ARBA" id="ARBA00023000"/>
    </source>
</evidence>
<evidence type="ECO:0000256" key="2">
    <source>
        <dbReference type="ARBA" id="ARBA00009579"/>
    </source>
</evidence>
<comment type="subunit">
    <text evidence="15 17">Homohexamer. Organized in a ring with a central cavity.</text>
</comment>
<dbReference type="PANTHER" id="PTHR10046">
    <property type="entry name" value="ATP DEPENDENT LON PROTEASE FAMILY MEMBER"/>
    <property type="match status" value="1"/>
</dbReference>
<dbReference type="Pfam" id="PF01078">
    <property type="entry name" value="Mg_chelatase"/>
    <property type="match status" value="1"/>
</dbReference>
<evidence type="ECO:0000313" key="22">
    <source>
        <dbReference type="EMBL" id="AMM53428.1"/>
    </source>
</evidence>
<keyword evidence="5 16" id="KW-0645">Protease</keyword>
<evidence type="ECO:0000256" key="17">
    <source>
        <dbReference type="RuleBase" id="RU369001"/>
    </source>
</evidence>
<dbReference type="Pfam" id="PF20436">
    <property type="entry name" value="LonB_AAA-LID"/>
    <property type="match status" value="1"/>
</dbReference>
<evidence type="ECO:0000259" key="19">
    <source>
        <dbReference type="PROSITE" id="PS50045"/>
    </source>
</evidence>
<protein>
    <recommendedName>
        <fullName evidence="3 17">Archaeal Lon protease</fullName>
        <ecNumber evidence="17">3.4.21.-</ecNumber>
    </recommendedName>
    <alternativeName>
        <fullName evidence="17">ATP-dependent protease La homolog</fullName>
    </alternativeName>
</protein>
<evidence type="ECO:0000256" key="12">
    <source>
        <dbReference type="ARBA" id="ARBA00022989"/>
    </source>
</evidence>
<keyword evidence="14 17" id="KW-0472">Membrane</keyword>
<dbReference type="Pfam" id="PF14528">
    <property type="entry name" value="LAGLIDADG_3"/>
    <property type="match status" value="1"/>
</dbReference>
<keyword evidence="9" id="KW-0068">Autocatalytic cleavage</keyword>
<dbReference type="InterPro" id="IPR014721">
    <property type="entry name" value="Ribsml_uS5_D2-typ_fold_subgr"/>
</dbReference>
<dbReference type="Proteomes" id="UP000070587">
    <property type="component" value="Chromosome"/>
</dbReference>
<dbReference type="InterPro" id="IPR004860">
    <property type="entry name" value="LAGLIDADG_dom"/>
</dbReference>
<evidence type="ECO:0000256" key="9">
    <source>
        <dbReference type="ARBA" id="ARBA00022813"/>
    </source>
</evidence>
<keyword evidence="8 16" id="KW-0378">Hydrolase</keyword>
<dbReference type="InterPro" id="IPR004663">
    <property type="entry name" value="Lon_arc"/>
</dbReference>
<gene>
    <name evidence="22" type="ORF">TQ32_02185</name>
</gene>
<dbReference type="InterPro" id="IPR020568">
    <property type="entry name" value="Ribosomal_Su5_D2-typ_SF"/>
</dbReference>
<dbReference type="PROSITE" id="PS50045">
    <property type="entry name" value="SIGMA54_INTERACT_4"/>
    <property type="match status" value="1"/>
</dbReference>
<evidence type="ECO:0000259" key="21">
    <source>
        <dbReference type="PROSITE" id="PS51786"/>
    </source>
</evidence>
<dbReference type="CDD" id="cd00081">
    <property type="entry name" value="Hint"/>
    <property type="match status" value="1"/>
</dbReference>
<dbReference type="PRINTS" id="PR00379">
    <property type="entry name" value="INTEIN"/>
</dbReference>
<dbReference type="SUPFAM" id="SSF54211">
    <property type="entry name" value="Ribosomal protein S5 domain 2-like"/>
    <property type="match status" value="1"/>
</dbReference>
<dbReference type="GO" id="GO:0004252">
    <property type="term" value="F:serine-type endopeptidase activity"/>
    <property type="evidence" value="ECO:0007669"/>
    <property type="project" value="UniProtKB-UniRule"/>
</dbReference>
<evidence type="ECO:0000256" key="6">
    <source>
        <dbReference type="ARBA" id="ARBA00022692"/>
    </source>
</evidence>
<dbReference type="GeneID" id="28490604"/>
<evidence type="ECO:0000256" key="15">
    <source>
        <dbReference type="ARBA" id="ARBA00026070"/>
    </source>
</evidence>
<dbReference type="Pfam" id="PF00158">
    <property type="entry name" value="Sigma54_activat"/>
    <property type="match status" value="1"/>
</dbReference>
<dbReference type="PROSITE" id="PS51786">
    <property type="entry name" value="LON_PROTEOLYTIC"/>
    <property type="match status" value="1"/>
</dbReference>
<feature type="domain" description="DOD-type homing endonuclease" evidence="20">
    <location>
        <begin position="411"/>
        <end position="566"/>
    </location>
</feature>
<feature type="active site" evidence="16">
    <location>
        <position position="985"/>
    </location>
</feature>
<dbReference type="InterPro" id="IPR000523">
    <property type="entry name" value="Mg_chelatse_chII-like_cat_dom"/>
</dbReference>
<feature type="active site" evidence="16">
    <location>
        <position position="1028"/>
    </location>
</feature>
<organism evidence="22 23">
    <name type="scientific">Pyrococcus kukulkanii</name>
    <dbReference type="NCBI Taxonomy" id="1609559"/>
    <lineage>
        <taxon>Archaea</taxon>
        <taxon>Methanobacteriati</taxon>
        <taxon>Methanobacteriota</taxon>
        <taxon>Thermococci</taxon>
        <taxon>Thermococcales</taxon>
        <taxon>Thermococcaceae</taxon>
        <taxon>Pyrococcus</taxon>
    </lineage>
</organism>
<dbReference type="KEGG" id="pyc:TQ32_02185"/>
<evidence type="ECO:0000256" key="11">
    <source>
        <dbReference type="ARBA" id="ARBA00022840"/>
    </source>
</evidence>
<proteinExistence type="inferred from homology"/>
<dbReference type="PROSITE" id="PS50818">
    <property type="entry name" value="INTEIN_C_TER"/>
    <property type="match status" value="1"/>
</dbReference>
<dbReference type="InterPro" id="IPR008269">
    <property type="entry name" value="Lon_proteolytic"/>
</dbReference>
<evidence type="ECO:0000256" key="18">
    <source>
        <dbReference type="SAM" id="MobiDB-lite"/>
    </source>
</evidence>
<dbReference type="GO" id="GO:0030163">
    <property type="term" value="P:protein catabolic process"/>
    <property type="evidence" value="ECO:0007669"/>
    <property type="project" value="UniProtKB-UniRule"/>
</dbReference>
<dbReference type="PROSITE" id="PS50817">
    <property type="entry name" value="INTEIN_N_TER"/>
    <property type="match status" value="1"/>
</dbReference>
<evidence type="ECO:0000256" key="1">
    <source>
        <dbReference type="ARBA" id="ARBA00004651"/>
    </source>
</evidence>
<dbReference type="PATRIC" id="fig|1609559.3.peg.443"/>
<dbReference type="NCBIfam" id="TIGR00764">
    <property type="entry name" value="lon_rel"/>
    <property type="match status" value="1"/>
</dbReference>
<dbReference type="PROSITE" id="PS50819">
    <property type="entry name" value="INTEIN_ENDONUCLEASE"/>
    <property type="match status" value="1"/>
</dbReference>
<keyword evidence="6 17" id="KW-0812">Transmembrane</keyword>
<dbReference type="InterPro" id="IPR036844">
    <property type="entry name" value="Hint_dom_sf"/>
</dbReference>
<dbReference type="SMART" id="SM00306">
    <property type="entry name" value="HintN"/>
    <property type="match status" value="1"/>
</dbReference>
<keyword evidence="10 16" id="KW-0720">Serine protease</keyword>
<dbReference type="GO" id="GO:0006355">
    <property type="term" value="P:regulation of DNA-templated transcription"/>
    <property type="evidence" value="ECO:0007669"/>
    <property type="project" value="InterPro"/>
</dbReference>
<dbReference type="GO" id="GO:0004519">
    <property type="term" value="F:endonuclease activity"/>
    <property type="evidence" value="ECO:0007669"/>
    <property type="project" value="InterPro"/>
</dbReference>
<dbReference type="Pfam" id="PF05362">
    <property type="entry name" value="Lon_C"/>
    <property type="match status" value="1"/>
</dbReference>
<dbReference type="InterPro" id="IPR006142">
    <property type="entry name" value="INTEIN"/>
</dbReference>
<dbReference type="InterPro" id="IPR046843">
    <property type="entry name" value="LonB_AAA-LID"/>
</dbReference>
<dbReference type="EMBL" id="CP010835">
    <property type="protein sequence ID" value="AMM53428.1"/>
    <property type="molecule type" value="Genomic_DNA"/>
</dbReference>
<keyword evidence="13" id="KW-0651">Protein splicing</keyword>
<evidence type="ECO:0000256" key="14">
    <source>
        <dbReference type="ARBA" id="ARBA00023136"/>
    </source>
</evidence>
<evidence type="ECO:0000256" key="7">
    <source>
        <dbReference type="ARBA" id="ARBA00022741"/>
    </source>
</evidence>
<dbReference type="InterPro" id="IPR030934">
    <property type="entry name" value="Intein_C"/>
</dbReference>
<dbReference type="Gene3D" id="3.30.230.10">
    <property type="match status" value="1"/>
</dbReference>
<comment type="function">
    <text evidence="17">ATP-dependent serine protease that mediates the selective degradation of mutant and abnormal proteins as well as certain short-lived regulatory proteins. Degrades polypeptides processively.</text>
</comment>
<dbReference type="PRINTS" id="PR00830">
    <property type="entry name" value="ENDOLAPTASE"/>
</dbReference>
<feature type="domain" description="Sigma-54 factor interaction" evidence="19">
    <location>
        <begin position="659"/>
        <end position="797"/>
    </location>
</feature>
<evidence type="ECO:0000256" key="16">
    <source>
        <dbReference type="PROSITE-ProRule" id="PRU01122"/>
    </source>
</evidence>
<evidence type="ECO:0000259" key="20">
    <source>
        <dbReference type="PROSITE" id="PS50819"/>
    </source>
</evidence>
<dbReference type="EC" id="3.4.21.-" evidence="17"/>
<reference evidence="23" key="1">
    <citation type="submission" date="2015-02" db="EMBL/GenBank/DDBJ databases">
        <title>Pyrococcus kukulkanii sp. nov., a novel hyperthermophilic archaeon isolated from a deep-sea hydrothermal vent at the Guaymas Basin.</title>
        <authorList>
            <person name="Oger P.M."/>
            <person name="Callac N."/>
            <person name="Jebbar M."/>
            <person name="Godfroy A."/>
        </authorList>
    </citation>
    <scope>NUCLEOTIDE SEQUENCE [LARGE SCALE GENOMIC DNA]</scope>
    <source>
        <strain evidence="23">NCB100</strain>
    </source>
</reference>
<evidence type="ECO:0000256" key="10">
    <source>
        <dbReference type="ARBA" id="ARBA00022825"/>
    </source>
</evidence>
<dbReference type="STRING" id="1609559.TQ32_02185"/>
<dbReference type="InterPro" id="IPR027417">
    <property type="entry name" value="P-loop_NTPase"/>
</dbReference>
<reference evidence="22 23" key="2">
    <citation type="journal article" date="2016" name="Int. J. Syst. Evol. Microbiol.">
        <title>Pyrococcus kukulkanii sp. nov., a hyperthermophilic, piezophilic archaeon isolated from a deep-sea hydrothermal vent.</title>
        <authorList>
            <person name="Callac N."/>
            <person name="Oger P."/>
            <person name="Lesongeur F."/>
            <person name="Rattray J.E."/>
            <person name="Vannier P."/>
            <person name="Michoud G."/>
            <person name="Beauverger M."/>
            <person name="Gayet N."/>
            <person name="Rouxel O."/>
            <person name="Jebbar M."/>
            <person name="Godfroy A."/>
        </authorList>
    </citation>
    <scope>NUCLEOTIDE SEQUENCE [LARGE SCALE GENOMIC DNA]</scope>
    <source>
        <strain evidence="22 23">NCB100</strain>
    </source>
</reference>
<comment type="similarity">
    <text evidence="2 17">Belongs to the peptidase S16 family. Archaeal LonB subfamily.</text>
</comment>
<sequence length="1124" mass="126361">MSEERMDLGIEFETTEEIPVPERLIDQVIGQDHAVEVIKTAAKQRRHVLLIGEPGTGKSMLGQAMAELLPTENLEDILVFPNPEDENMPKIKTVPACQGRKIVEEYRKKAKEQESIKSYLLFFVFFIVAMAIFVSRGDPNTILLGVFVILVALMAVANMRFKTQALVPKLLVDNCGRKKAPFVDATGAHAGALLGDVRHDPFQCFSGYETVFLRINGEEKRIEVKEFVEEVLRSPSGEGFDGSIKITYKDFQNDNVEILTDKGYVKLLYANKREGEQEILKITNLEKDYWLSVTPDHKVYTREGIKEAQDLTENDEIVRKPVVILDEVDIARTYGEEEKLKDYRRWEEFKAENPGVGYKRAAKALNIKESTVRWWNSGSKPQSVKLVEELKALNLLPLKDDDPRLQKIALILGALFSDGSIDKNLNTLSFISSEREAIDRFVSILKELFGEFEFEIKENRDSYGKSMLFRTWDRRIIRFFVALGAPVGNKTKIKLTLPWWVTLRPSLFISFLDGLYSGDGSVPKFAKYPDGIRFHGTMEVAQIAENPRDKEEFFEEIAWYLRYFDVDARVRVDALNDGRYKVRLLLSHSLENVMKFAELIPLTLSPSKRERLLKEIEKYLSEIGGSKYSEREVELQKWFERIKNGEKKKFIVLKSMTPVTYNVTTETGNLLANGLLVKNSGGLGTPAHERVEPGMIHRAHKGVLFIDEIATLSLKMQQSLLTAMQEKKFPITGQSELSSGAMVRTEPVPCDFILVAAGNLDTIEKMHPALRSRIRGYGYEVYMRTTMPDTPENRRKLVQFVAQEVKKDGRIPHFTRDAVEEIIREAQKRAGRKGHLTLRLRDLGGVVRAAGDIAVRKGKKYVTREDVLEALKLAKPLEKQLADWYIERKKEYQVIRVKGGEVGRVNGLAVIGEMSGIVLPIEAIVAPAASKEEGKIIVTGKLGEIAREAVQNVSAIIKRYKGEDISRYDIHVQFLQTYEGVEGDSASISVATAVISALEEIPVRQDVAMTGSLSVRGEVLPVGGVTPKIEAAIEAGIKEVIIPKANEKDVFLSPDKRARIKIIPVERIDEVLEIALVESKKKRELIEKIRKSLPMGVAENAGGEAVHEHGGSSGSAVPLEGDKA</sequence>
<evidence type="ECO:0000256" key="5">
    <source>
        <dbReference type="ARBA" id="ARBA00022670"/>
    </source>
</evidence>
<dbReference type="RefSeq" id="WP_068320567.1">
    <property type="nucleotide sequence ID" value="NZ_CP010835.1"/>
</dbReference>
<keyword evidence="12 17" id="KW-1133">Transmembrane helix</keyword>
<feature type="region of interest" description="Disordered" evidence="18">
    <location>
        <begin position="1100"/>
        <end position="1124"/>
    </location>
</feature>
<keyword evidence="11 17" id="KW-0067">ATP-binding</keyword>
<dbReference type="InterPro" id="IPR027065">
    <property type="entry name" value="Lon_Prtase"/>
</dbReference>
<dbReference type="InterPro" id="IPR004042">
    <property type="entry name" value="Intein_endonuc_central"/>
</dbReference>
<comment type="subcellular location">
    <subcellularLocation>
        <location evidence="1 17">Cell membrane</location>
        <topology evidence="1 17">Multi-pass membrane protein</topology>
    </subcellularLocation>
</comment>
<evidence type="ECO:0000256" key="4">
    <source>
        <dbReference type="ARBA" id="ARBA00022475"/>
    </source>
</evidence>
<dbReference type="OrthoDB" id="64652at2157"/>
<feature type="domain" description="Lon proteolytic" evidence="21">
    <location>
        <begin position="899"/>
        <end position="1078"/>
    </location>
</feature>
<accession>A0A127B834</accession>